<dbReference type="EMBL" id="ML769470">
    <property type="protein sequence ID" value="KAE9399344.1"/>
    <property type="molecule type" value="Genomic_DNA"/>
</dbReference>
<feature type="region of interest" description="Disordered" evidence="1">
    <location>
        <begin position="208"/>
        <end position="230"/>
    </location>
</feature>
<evidence type="ECO:0000313" key="2">
    <source>
        <dbReference type="EMBL" id="KAE9399344.1"/>
    </source>
</evidence>
<proteinExistence type="predicted"/>
<dbReference type="AlphaFoldDB" id="A0A6A4HQP2"/>
<name>A0A6A4HQP2_9AGAR</name>
<organism evidence="2 3">
    <name type="scientific">Gymnopus androsaceus JB14</name>
    <dbReference type="NCBI Taxonomy" id="1447944"/>
    <lineage>
        <taxon>Eukaryota</taxon>
        <taxon>Fungi</taxon>
        <taxon>Dikarya</taxon>
        <taxon>Basidiomycota</taxon>
        <taxon>Agaricomycotina</taxon>
        <taxon>Agaricomycetes</taxon>
        <taxon>Agaricomycetidae</taxon>
        <taxon>Agaricales</taxon>
        <taxon>Marasmiineae</taxon>
        <taxon>Omphalotaceae</taxon>
        <taxon>Gymnopus</taxon>
    </lineage>
</organism>
<reference evidence="2" key="1">
    <citation type="journal article" date="2019" name="Environ. Microbiol.">
        <title>Fungal ecological strategies reflected in gene transcription - a case study of two litter decomposers.</title>
        <authorList>
            <person name="Barbi F."/>
            <person name="Kohler A."/>
            <person name="Barry K."/>
            <person name="Baskaran P."/>
            <person name="Daum C."/>
            <person name="Fauchery L."/>
            <person name="Ihrmark K."/>
            <person name="Kuo A."/>
            <person name="LaButti K."/>
            <person name="Lipzen A."/>
            <person name="Morin E."/>
            <person name="Grigoriev I.V."/>
            <person name="Henrissat B."/>
            <person name="Lindahl B."/>
            <person name="Martin F."/>
        </authorList>
    </citation>
    <scope>NUCLEOTIDE SEQUENCE</scope>
    <source>
        <strain evidence="2">JB14</strain>
    </source>
</reference>
<keyword evidence="3" id="KW-1185">Reference proteome</keyword>
<sequence>MPASHSHVRISSAELAQLQCSVQALELPKKNAFPIRSSDSKENTFCADDTLSLNNSRDILPTSESKEEDEELAALLAFDREDPFFPDRPLNGFNHSFPEPPPLFTPENWRPESPPLILHRSMRDVFQGCAPPPSSSRPMSREVSLFQGLPNGWQYFTDYKAAEEACKEFVAAGRKANGSSQHLKPEVQRKRPRIPSIIAPLTSTNINAISAERDSDRSNSGTDRAQISKD</sequence>
<protein>
    <submittedName>
        <fullName evidence="2">Uncharacterized protein</fullName>
    </submittedName>
</protein>
<dbReference type="Proteomes" id="UP000799118">
    <property type="component" value="Unassembled WGS sequence"/>
</dbReference>
<evidence type="ECO:0000313" key="3">
    <source>
        <dbReference type="Proteomes" id="UP000799118"/>
    </source>
</evidence>
<feature type="compositionally biased region" description="Polar residues" evidence="1">
    <location>
        <begin position="218"/>
        <end position="230"/>
    </location>
</feature>
<evidence type="ECO:0000256" key="1">
    <source>
        <dbReference type="SAM" id="MobiDB-lite"/>
    </source>
</evidence>
<feature type="region of interest" description="Disordered" evidence="1">
    <location>
        <begin position="175"/>
        <end position="195"/>
    </location>
</feature>
<accession>A0A6A4HQP2</accession>
<feature type="non-terminal residue" evidence="2">
    <location>
        <position position="230"/>
    </location>
</feature>
<gene>
    <name evidence="2" type="ORF">BT96DRAFT_920148</name>
</gene>
<dbReference type="OrthoDB" id="2499658at2759"/>